<keyword evidence="3 8" id="KW-0540">Nuclease</keyword>
<feature type="binding site" evidence="8">
    <location>
        <position position="95"/>
    </location>
    <ligand>
        <name>Mg(2+)</name>
        <dbReference type="ChEBI" id="CHEBI:18420"/>
    </ligand>
</feature>
<dbReference type="EMBL" id="JNFH02000058">
    <property type="protein sequence ID" value="KKF39380.1"/>
    <property type="molecule type" value="Genomic_DNA"/>
</dbReference>
<reference evidence="10 11" key="1">
    <citation type="journal article" date="2015" name="Genome Announc.">
        <title>Draft genome sequence of a Halorubrum H3 strain isolated from the burlinskoye salt lake (Altai Krai, Russia).</title>
        <authorList>
            <person name="Rozanov A.S."/>
            <person name="Bryanskaya A.V."/>
            <person name="Malup T.K."/>
            <person name="Kotenko A.V."/>
            <person name="Peltek S.E."/>
        </authorList>
    </citation>
    <scope>NUCLEOTIDE SEQUENCE [LARGE SCALE GENOMIC DNA]</scope>
    <source>
        <strain evidence="10 11">H3</strain>
    </source>
</reference>
<evidence type="ECO:0000256" key="2">
    <source>
        <dbReference type="ARBA" id="ARBA00022649"/>
    </source>
</evidence>
<dbReference type="EC" id="3.1.-.-" evidence="8"/>
<dbReference type="Pfam" id="PF01850">
    <property type="entry name" value="PIN"/>
    <property type="match status" value="1"/>
</dbReference>
<evidence type="ECO:0000256" key="5">
    <source>
        <dbReference type="ARBA" id="ARBA00022801"/>
    </source>
</evidence>
<evidence type="ECO:0000256" key="3">
    <source>
        <dbReference type="ARBA" id="ARBA00022722"/>
    </source>
</evidence>
<dbReference type="GO" id="GO:0090729">
    <property type="term" value="F:toxin activity"/>
    <property type="evidence" value="ECO:0007669"/>
    <property type="project" value="UniProtKB-KW"/>
</dbReference>
<evidence type="ECO:0000256" key="7">
    <source>
        <dbReference type="ARBA" id="ARBA00038093"/>
    </source>
</evidence>
<dbReference type="InterPro" id="IPR050556">
    <property type="entry name" value="Type_II_TA_system_RNase"/>
</dbReference>
<dbReference type="OrthoDB" id="147588at2157"/>
<keyword evidence="8" id="KW-0800">Toxin</keyword>
<dbReference type="PANTHER" id="PTHR33653:SF1">
    <property type="entry name" value="RIBONUCLEASE VAPC2"/>
    <property type="match status" value="1"/>
</dbReference>
<comment type="function">
    <text evidence="8">Toxic component of a toxin-antitoxin (TA) system. An RNase.</text>
</comment>
<keyword evidence="2 8" id="KW-1277">Toxin-antitoxin system</keyword>
<sequence length="130" mass="13920">MTLYDSSVLIDYLAGRSPAVEYVESHADERAVAPPLVLFEVYQGEVFKSGSTDLGAVDEALDWIDVIDTSAAVAREAAVLQDALRDRGDPLAARDAFIAGAAVAQDERLAVSDTDFDVDGIRDALDVDFV</sequence>
<dbReference type="InterPro" id="IPR029060">
    <property type="entry name" value="PIN-like_dom_sf"/>
</dbReference>
<proteinExistence type="inferred from homology"/>
<dbReference type="GO" id="GO:0016787">
    <property type="term" value="F:hydrolase activity"/>
    <property type="evidence" value="ECO:0007669"/>
    <property type="project" value="UniProtKB-KW"/>
</dbReference>
<dbReference type="SUPFAM" id="SSF88723">
    <property type="entry name" value="PIN domain-like"/>
    <property type="match status" value="1"/>
</dbReference>
<organism evidence="10 11">
    <name type="scientific">Halorubrum saccharovorum</name>
    <dbReference type="NCBI Taxonomy" id="2248"/>
    <lineage>
        <taxon>Archaea</taxon>
        <taxon>Methanobacteriati</taxon>
        <taxon>Methanobacteriota</taxon>
        <taxon>Stenosarchaea group</taxon>
        <taxon>Halobacteria</taxon>
        <taxon>Halobacteriales</taxon>
        <taxon>Haloferacaceae</taxon>
        <taxon>Halorubrum</taxon>
    </lineage>
</organism>
<keyword evidence="11" id="KW-1185">Reference proteome</keyword>
<dbReference type="InterPro" id="IPR022907">
    <property type="entry name" value="VapC_family"/>
</dbReference>
<gene>
    <name evidence="8" type="primary">vapC</name>
    <name evidence="10" type="ORF">FK85_28970</name>
</gene>
<evidence type="ECO:0000256" key="1">
    <source>
        <dbReference type="ARBA" id="ARBA00001946"/>
    </source>
</evidence>
<evidence type="ECO:0000256" key="4">
    <source>
        <dbReference type="ARBA" id="ARBA00022723"/>
    </source>
</evidence>
<accession>A0A0F8AXN9</accession>
<comment type="cofactor">
    <cofactor evidence="1 8">
        <name>Mg(2+)</name>
        <dbReference type="ChEBI" id="CHEBI:18420"/>
    </cofactor>
</comment>
<name>A0A0F8AXN9_9EURY</name>
<evidence type="ECO:0000313" key="11">
    <source>
        <dbReference type="Proteomes" id="UP000053331"/>
    </source>
</evidence>
<dbReference type="InterPro" id="IPR002716">
    <property type="entry name" value="PIN_dom"/>
</dbReference>
<dbReference type="GO" id="GO:0000287">
    <property type="term" value="F:magnesium ion binding"/>
    <property type="evidence" value="ECO:0007669"/>
    <property type="project" value="UniProtKB-UniRule"/>
</dbReference>
<keyword evidence="4 8" id="KW-0479">Metal-binding</keyword>
<dbReference type="PANTHER" id="PTHR33653">
    <property type="entry name" value="RIBONUCLEASE VAPC2"/>
    <property type="match status" value="1"/>
</dbReference>
<feature type="binding site" evidence="8">
    <location>
        <position position="5"/>
    </location>
    <ligand>
        <name>Mg(2+)</name>
        <dbReference type="ChEBI" id="CHEBI:18420"/>
    </ligand>
</feature>
<comment type="similarity">
    <text evidence="7 8">Belongs to the PINc/VapC protein family.</text>
</comment>
<dbReference type="Gene3D" id="3.40.50.1010">
    <property type="entry name" value="5'-nuclease"/>
    <property type="match status" value="1"/>
</dbReference>
<dbReference type="RefSeq" id="WP_050025897.1">
    <property type="nucleotide sequence ID" value="NZ_JNFH02000058.1"/>
</dbReference>
<keyword evidence="6 8" id="KW-0460">Magnesium</keyword>
<evidence type="ECO:0000313" key="10">
    <source>
        <dbReference type="EMBL" id="KKF39380.1"/>
    </source>
</evidence>
<evidence type="ECO:0000256" key="8">
    <source>
        <dbReference type="HAMAP-Rule" id="MF_00265"/>
    </source>
</evidence>
<dbReference type="HAMAP" id="MF_00265">
    <property type="entry name" value="VapC_Nob1"/>
    <property type="match status" value="1"/>
</dbReference>
<dbReference type="GO" id="GO:0004540">
    <property type="term" value="F:RNA nuclease activity"/>
    <property type="evidence" value="ECO:0007669"/>
    <property type="project" value="InterPro"/>
</dbReference>
<protein>
    <recommendedName>
        <fullName evidence="8">Ribonuclease VapC</fullName>
        <shortName evidence="8">RNase VapC</shortName>
        <ecNumber evidence="8">3.1.-.-</ecNumber>
    </recommendedName>
    <alternativeName>
        <fullName evidence="8">Putative toxin VapC</fullName>
    </alternativeName>
</protein>
<dbReference type="AlphaFoldDB" id="A0A0F8AXN9"/>
<evidence type="ECO:0000256" key="6">
    <source>
        <dbReference type="ARBA" id="ARBA00022842"/>
    </source>
</evidence>
<comment type="caution">
    <text evidence="10">The sequence shown here is derived from an EMBL/GenBank/DDBJ whole genome shotgun (WGS) entry which is preliminary data.</text>
</comment>
<evidence type="ECO:0000259" key="9">
    <source>
        <dbReference type="Pfam" id="PF01850"/>
    </source>
</evidence>
<dbReference type="Proteomes" id="UP000053331">
    <property type="component" value="Unassembled WGS sequence"/>
</dbReference>
<feature type="domain" description="PIN" evidence="9">
    <location>
        <begin position="4"/>
        <end position="117"/>
    </location>
</feature>
<keyword evidence="5 8" id="KW-0378">Hydrolase</keyword>